<reference evidence="2" key="1">
    <citation type="submission" date="2007-03" db="EMBL/GenBank/DDBJ databases">
        <title>Annotation of Culex pipiens quinquefasciatus.</title>
        <authorList>
            <consortium name="The Broad Institute Genome Sequencing Platform"/>
            <person name="Atkinson P.W."/>
            <person name="Hemingway J."/>
            <person name="Christensen B.M."/>
            <person name="Higgs S."/>
            <person name="Kodira C."/>
            <person name="Hannick L."/>
            <person name="Megy K."/>
            <person name="O'Leary S."/>
            <person name="Pearson M."/>
            <person name="Haas B.J."/>
            <person name="Mauceli E."/>
            <person name="Wortman J.R."/>
            <person name="Lee N.H."/>
            <person name="Guigo R."/>
            <person name="Stanke M."/>
            <person name="Alvarado L."/>
            <person name="Amedeo P."/>
            <person name="Antoine C.H."/>
            <person name="Arensburger P."/>
            <person name="Bidwell S.L."/>
            <person name="Crawford M."/>
            <person name="Camaro F."/>
            <person name="Devon K."/>
            <person name="Engels R."/>
            <person name="Hammond M."/>
            <person name="Howarth C."/>
            <person name="Koehrsen M."/>
            <person name="Lawson D."/>
            <person name="Montgomery P."/>
            <person name="Nene V."/>
            <person name="Nusbaum C."/>
            <person name="Puiu D."/>
            <person name="Romero-Severson J."/>
            <person name="Severson D.W."/>
            <person name="Shumway M."/>
            <person name="Sisk P."/>
            <person name="Stolte C."/>
            <person name="Zeng Q."/>
            <person name="Eisenstadt E."/>
            <person name="Fraser-Liggett C."/>
            <person name="Strausberg R."/>
            <person name="Galagan J."/>
            <person name="Birren B."/>
            <person name="Collins F.H."/>
        </authorList>
    </citation>
    <scope>NUCLEOTIDE SEQUENCE [LARGE SCALE GENOMIC DNA]</scope>
    <source>
        <strain evidence="2">JHB</strain>
    </source>
</reference>
<dbReference type="HOGENOM" id="CLU_1847090_0_0_1"/>
<dbReference type="Proteomes" id="UP000002320">
    <property type="component" value="Unassembled WGS sequence"/>
</dbReference>
<evidence type="ECO:0000313" key="3">
    <source>
        <dbReference type="EnsemblMetazoa" id="CPIJ013594-PA"/>
    </source>
</evidence>
<dbReference type="KEGG" id="cqu:CpipJ_CPIJ013594"/>
<gene>
    <name evidence="3" type="primary">6047070</name>
    <name evidence="2" type="ORF">CpipJ_CPIJ013594</name>
</gene>
<dbReference type="AlphaFoldDB" id="B0X3F7"/>
<dbReference type="STRING" id="7176.B0X3F7"/>
<dbReference type="VEuPathDB" id="VectorBase:CQUJHB015522"/>
<dbReference type="InParanoid" id="B0X3F7"/>
<feature type="region of interest" description="Disordered" evidence="1">
    <location>
        <begin position="26"/>
        <end position="56"/>
    </location>
</feature>
<feature type="compositionally biased region" description="Polar residues" evidence="1">
    <location>
        <begin position="31"/>
        <end position="45"/>
    </location>
</feature>
<proteinExistence type="predicted"/>
<dbReference type="EMBL" id="DS232314">
    <property type="protein sequence ID" value="EDS39849.1"/>
    <property type="molecule type" value="Genomic_DNA"/>
</dbReference>
<name>B0X3F7_CULQU</name>
<sequence>MAGTPNSIEIQIDNFLEQFKRSASKAMEGDWSSSSSTAVTTPQSAGSGGGGPKIRNIFAEHEGLHRSRPRDQTSVNVRYDYGPNCYYYDVVGAMTVMLMATYGPEKEESASRTRNLVQFAVGESMTTPPVQSSKRDRCG</sequence>
<accession>B0X3F7</accession>
<evidence type="ECO:0000313" key="2">
    <source>
        <dbReference type="EMBL" id="EDS39849.1"/>
    </source>
</evidence>
<reference evidence="3" key="2">
    <citation type="submission" date="2021-02" db="UniProtKB">
        <authorList>
            <consortium name="EnsemblMetazoa"/>
        </authorList>
    </citation>
    <scope>IDENTIFICATION</scope>
    <source>
        <strain evidence="3">JHB</strain>
    </source>
</reference>
<organism>
    <name type="scientific">Culex quinquefasciatus</name>
    <name type="common">Southern house mosquito</name>
    <name type="synonym">Culex pungens</name>
    <dbReference type="NCBI Taxonomy" id="7176"/>
    <lineage>
        <taxon>Eukaryota</taxon>
        <taxon>Metazoa</taxon>
        <taxon>Ecdysozoa</taxon>
        <taxon>Arthropoda</taxon>
        <taxon>Hexapoda</taxon>
        <taxon>Insecta</taxon>
        <taxon>Pterygota</taxon>
        <taxon>Neoptera</taxon>
        <taxon>Endopterygota</taxon>
        <taxon>Diptera</taxon>
        <taxon>Nematocera</taxon>
        <taxon>Culicoidea</taxon>
        <taxon>Culicidae</taxon>
        <taxon>Culicinae</taxon>
        <taxon>Culicini</taxon>
        <taxon>Culex</taxon>
        <taxon>Culex</taxon>
    </lineage>
</organism>
<protein>
    <submittedName>
        <fullName evidence="2 3">Uncharacterized protein</fullName>
    </submittedName>
</protein>
<evidence type="ECO:0000256" key="1">
    <source>
        <dbReference type="SAM" id="MobiDB-lite"/>
    </source>
</evidence>
<keyword evidence="4" id="KW-1185">Reference proteome</keyword>
<dbReference type="OrthoDB" id="10004999at2759"/>
<evidence type="ECO:0000313" key="4">
    <source>
        <dbReference type="Proteomes" id="UP000002320"/>
    </source>
</evidence>
<dbReference type="VEuPathDB" id="VectorBase:CPIJ013594"/>
<dbReference type="EnsemblMetazoa" id="CPIJ013594-RA">
    <property type="protein sequence ID" value="CPIJ013594-PA"/>
    <property type="gene ID" value="CPIJ013594"/>
</dbReference>